<gene>
    <name evidence="1" type="ORF">H1D33_03165</name>
</gene>
<accession>A0A7L6B7R3</accession>
<dbReference type="EMBL" id="CP059322">
    <property type="protein sequence ID" value="QLQ37908.1"/>
    <property type="molecule type" value="Genomic_DNA"/>
</dbReference>
<dbReference type="KEGG" id="mfeu:H1D33_03165"/>
<sequence length="83" mass="9557">MAELRSGALLLVSRAASVQFVKPFHFRLIRVLDWTTYDGWNWLDGYQLDERGDAVARRSIFVLRSGLRPGSIPSRRRTVKAPR</sequence>
<name>A0A7L6B7R3_9ACTN</name>
<reference evidence="1 2" key="2">
    <citation type="journal article" date="2021" name="Mar. Drugs">
        <title>A New Micromonospora Strain with Antibiotic Activity Isolated from the Microbiome of a Mid-Atlantic Deep-Sea Sponge.</title>
        <authorList>
            <person name="Back C.R."/>
            <person name="Stennett H.L."/>
            <person name="Williams S.E."/>
            <person name="Wang L."/>
            <person name="Ojeda Gomez J."/>
            <person name="Abdulle O.M."/>
            <person name="Duffy T."/>
            <person name="Neal C."/>
            <person name="Mantell J."/>
            <person name="Jepson M.A."/>
            <person name="Hendry K.R."/>
            <person name="Powell D."/>
            <person name="Stach J.E.M."/>
            <person name="Essex-Lopresti A.E."/>
            <person name="Willis C.L."/>
            <person name="Curnow P."/>
            <person name="Race P.R."/>
        </authorList>
    </citation>
    <scope>NUCLEOTIDE SEQUENCE [LARGE SCALE GENOMIC DNA]</scope>
    <source>
        <strain evidence="1 2">28ISP2-46</strain>
    </source>
</reference>
<proteinExistence type="predicted"/>
<evidence type="ECO:0000313" key="1">
    <source>
        <dbReference type="EMBL" id="QLQ37908.1"/>
    </source>
</evidence>
<organism evidence="1 2">
    <name type="scientific">Micromonospora robiginosa</name>
    <dbReference type="NCBI Taxonomy" id="2749844"/>
    <lineage>
        <taxon>Bacteria</taxon>
        <taxon>Bacillati</taxon>
        <taxon>Actinomycetota</taxon>
        <taxon>Actinomycetes</taxon>
        <taxon>Micromonosporales</taxon>
        <taxon>Micromonosporaceae</taxon>
        <taxon>Micromonospora</taxon>
    </lineage>
</organism>
<evidence type="ECO:0000313" key="2">
    <source>
        <dbReference type="Proteomes" id="UP000510844"/>
    </source>
</evidence>
<dbReference type="RefSeq" id="WP_181570355.1">
    <property type="nucleotide sequence ID" value="NZ_CP059322.2"/>
</dbReference>
<dbReference type="Proteomes" id="UP000510844">
    <property type="component" value="Chromosome"/>
</dbReference>
<reference evidence="2" key="1">
    <citation type="submission" date="2020-07" db="EMBL/GenBank/DDBJ databases">
        <title>A new Micromonospora strain with potent antibiotic activity isolated from the microbiome of a mid-Atlantic deep-sea sponge.</title>
        <authorList>
            <person name="Back C.R."/>
            <person name="Stennett H.L."/>
            <person name="Williams S.E."/>
            <person name="Wang L."/>
            <person name="Ojeda Gomez J."/>
            <person name="Abdulle O.M."/>
            <person name="Duffy T."/>
            <person name="Hendry K.R."/>
            <person name="Powell D."/>
            <person name="Stach J.E."/>
            <person name="Essex-Lopresti A.E."/>
            <person name="Willis C.L."/>
            <person name="Curnow P."/>
            <person name="Race P.R."/>
        </authorList>
    </citation>
    <scope>NUCLEOTIDE SEQUENCE [LARGE SCALE GENOMIC DNA]</scope>
    <source>
        <strain evidence="2">28ISP2-46</strain>
    </source>
</reference>
<dbReference type="AlphaFoldDB" id="A0A7L6B7R3"/>
<protein>
    <submittedName>
        <fullName evidence="1">Uncharacterized protein</fullName>
    </submittedName>
</protein>
<keyword evidence="2" id="KW-1185">Reference proteome</keyword>